<comment type="caution">
    <text evidence="2">The sequence shown here is derived from an EMBL/GenBank/DDBJ whole genome shotgun (WGS) entry which is preliminary data.</text>
</comment>
<proteinExistence type="predicted"/>
<dbReference type="Proteomes" id="UP001161757">
    <property type="component" value="Unassembled WGS sequence"/>
</dbReference>
<feature type="compositionally biased region" description="Basic and acidic residues" evidence="1">
    <location>
        <begin position="1"/>
        <end position="18"/>
    </location>
</feature>
<evidence type="ECO:0000313" key="3">
    <source>
        <dbReference type="Proteomes" id="UP001161757"/>
    </source>
</evidence>
<organism evidence="2 3">
    <name type="scientific">Exophiala dermatitidis</name>
    <name type="common">Black yeast-like fungus</name>
    <name type="synonym">Wangiella dermatitidis</name>
    <dbReference type="NCBI Taxonomy" id="5970"/>
    <lineage>
        <taxon>Eukaryota</taxon>
        <taxon>Fungi</taxon>
        <taxon>Dikarya</taxon>
        <taxon>Ascomycota</taxon>
        <taxon>Pezizomycotina</taxon>
        <taxon>Eurotiomycetes</taxon>
        <taxon>Chaetothyriomycetidae</taxon>
        <taxon>Chaetothyriales</taxon>
        <taxon>Herpotrichiellaceae</taxon>
        <taxon>Exophiala</taxon>
    </lineage>
</organism>
<dbReference type="AlphaFoldDB" id="A0AAN6EK26"/>
<feature type="region of interest" description="Disordered" evidence="1">
    <location>
        <begin position="1"/>
        <end position="86"/>
    </location>
</feature>
<gene>
    <name evidence="2" type="ORF">HRR80_009370</name>
</gene>
<feature type="compositionally biased region" description="Basic and acidic residues" evidence="1">
    <location>
        <begin position="34"/>
        <end position="57"/>
    </location>
</feature>
<name>A0AAN6EK26_EXODE</name>
<sequence length="103" mass="11628">MTSEIHRSSPRDRLERVCRKSALAGTRTLPGSSQKEKGKCSRYREAIARGSKSETCQKRGVPGLREPIRRGGGKKSTRYLGSRQMDAQKPITGLAKRIFRNRR</sequence>
<evidence type="ECO:0000256" key="1">
    <source>
        <dbReference type="SAM" id="MobiDB-lite"/>
    </source>
</evidence>
<dbReference type="EMBL" id="JAJGCB010000035">
    <property type="protein sequence ID" value="KAJ8986554.1"/>
    <property type="molecule type" value="Genomic_DNA"/>
</dbReference>
<protein>
    <submittedName>
        <fullName evidence="2">Uncharacterized protein</fullName>
    </submittedName>
</protein>
<accession>A0AAN6EK26</accession>
<reference evidence="2" key="1">
    <citation type="submission" date="2023-01" db="EMBL/GenBank/DDBJ databases">
        <title>Exophiala dermititidis isolated from Cystic Fibrosis Patient.</title>
        <authorList>
            <person name="Kurbessoian T."/>
            <person name="Crocker A."/>
            <person name="Murante D."/>
            <person name="Hogan D.A."/>
            <person name="Stajich J.E."/>
        </authorList>
    </citation>
    <scope>NUCLEOTIDE SEQUENCE</scope>
    <source>
        <strain evidence="2">Ex8</strain>
    </source>
</reference>
<evidence type="ECO:0000313" key="2">
    <source>
        <dbReference type="EMBL" id="KAJ8986554.1"/>
    </source>
</evidence>